<reference evidence="1" key="1">
    <citation type="submission" date="2022-12" db="EMBL/GenBank/DDBJ databases">
        <title>Draft genome sequence of the thermophilic strain Brevibacillus thermoruber HT42, isolated from Los Humeros, Puebla, Mexico, with biotechnological potential.</title>
        <authorList>
            <person name="Lara Sanchez J."/>
            <person name="Solis Palacios R."/>
            <person name="Bustos Baena A.S."/>
            <person name="Ruz Baez A.E."/>
            <person name="Espinosa Luna G."/>
            <person name="Oliart Ros R.M."/>
        </authorList>
    </citation>
    <scope>NUCLEOTIDE SEQUENCE</scope>
    <source>
        <strain evidence="1">HT42</strain>
    </source>
</reference>
<dbReference type="AlphaFoldDB" id="A0A9X3TR19"/>
<proteinExistence type="predicted"/>
<dbReference type="Proteomes" id="UP001151071">
    <property type="component" value="Unassembled WGS sequence"/>
</dbReference>
<evidence type="ECO:0000313" key="2">
    <source>
        <dbReference type="Proteomes" id="UP001151071"/>
    </source>
</evidence>
<name>A0A9X3TR19_9BACL</name>
<dbReference type="EMBL" id="JAPYYP010000013">
    <property type="protein sequence ID" value="MDA5109121.1"/>
    <property type="molecule type" value="Genomic_DNA"/>
</dbReference>
<dbReference type="RefSeq" id="WP_271140215.1">
    <property type="nucleotide sequence ID" value="NZ_JAPYYP010000013.1"/>
</dbReference>
<comment type="caution">
    <text evidence="1">The sequence shown here is derived from an EMBL/GenBank/DDBJ whole genome shotgun (WGS) entry which is preliminary data.</text>
</comment>
<accession>A0A9X3TR19</accession>
<protein>
    <submittedName>
        <fullName evidence="1">Uncharacterized protein</fullName>
    </submittedName>
</protein>
<keyword evidence="2" id="KW-1185">Reference proteome</keyword>
<organism evidence="1 2">
    <name type="scientific">Brevibacillus thermoruber</name>
    <dbReference type="NCBI Taxonomy" id="33942"/>
    <lineage>
        <taxon>Bacteria</taxon>
        <taxon>Bacillati</taxon>
        <taxon>Bacillota</taxon>
        <taxon>Bacilli</taxon>
        <taxon>Bacillales</taxon>
        <taxon>Paenibacillaceae</taxon>
        <taxon>Brevibacillus</taxon>
    </lineage>
</organism>
<sequence length="164" mass="18693">MKKRMAVFPSLLTVAILTGVGMGSAPYYVDAQKKESKTIKPEDQIKNRRSEKTNKLLERTWNAAIAAFNIDTNGLEQVDYADNHHIWDKLDTREQVSYTEALHQAMSHHKIGDYEPLLLVDKDVTQTTILFQRGDDKTSVKIELKSKTGDNGKEWFVDGQPEEK</sequence>
<evidence type="ECO:0000313" key="1">
    <source>
        <dbReference type="EMBL" id="MDA5109121.1"/>
    </source>
</evidence>
<gene>
    <name evidence="1" type="ORF">O3V59_12165</name>
</gene>